<comment type="similarity">
    <text evidence="4">Belongs to the FliW family.</text>
</comment>
<dbReference type="InterPro" id="IPR024046">
    <property type="entry name" value="Flagellar_assmbl_FliW_dom_sf"/>
</dbReference>
<comment type="function">
    <text evidence="4">Acts as an anti-CsrA protein, binds CsrA and prevents it from repressing translation of its target genes, one of which is flagellin. Binds to flagellin and participates in the assembly of the flagellum.</text>
</comment>
<dbReference type="PANTHER" id="PTHR39190:SF1">
    <property type="entry name" value="FLAGELLAR ASSEMBLY FACTOR FLIW"/>
    <property type="match status" value="1"/>
</dbReference>
<sequence>MNINTKYFGEISIKDEDVIHFPHGIPGFLDEKEFALLDLEDNPVFQVLQSISNVSLAFIVTNPYHFLKEYEFELDQNTMELLHIESEKDVVVLSIVSLKDPFEESTVNLQAPIIINNTKKRGKQYITNINEFSTKVAIFSQNKSFQVKED</sequence>
<name>A0ABS2MWS8_9BACI</name>
<keyword evidence="2 4" id="KW-1005">Bacterial flagellum biogenesis</keyword>
<accession>A0ABS2MWS8</accession>
<evidence type="ECO:0000256" key="1">
    <source>
        <dbReference type="ARBA" id="ARBA00022490"/>
    </source>
</evidence>
<dbReference type="NCBIfam" id="NF009793">
    <property type="entry name" value="PRK13285.1-1"/>
    <property type="match status" value="1"/>
</dbReference>
<proteinExistence type="inferred from homology"/>
<dbReference type="PANTHER" id="PTHR39190">
    <property type="entry name" value="FLAGELLAR ASSEMBLY FACTOR FLIW"/>
    <property type="match status" value="1"/>
</dbReference>
<dbReference type="Proteomes" id="UP001296943">
    <property type="component" value="Unassembled WGS sequence"/>
</dbReference>
<evidence type="ECO:0000256" key="2">
    <source>
        <dbReference type="ARBA" id="ARBA00022795"/>
    </source>
</evidence>
<comment type="subunit">
    <text evidence="4">Interacts with translational regulator CsrA and flagellin(s).</text>
</comment>
<dbReference type="HAMAP" id="MF_01185">
    <property type="entry name" value="FliW"/>
    <property type="match status" value="1"/>
</dbReference>
<protein>
    <recommendedName>
        <fullName evidence="4">Flagellar assembly factor FliW</fullName>
    </recommendedName>
</protein>
<reference evidence="5 6" key="1">
    <citation type="submission" date="2021-01" db="EMBL/GenBank/DDBJ databases">
        <title>Genomic Encyclopedia of Type Strains, Phase IV (KMG-IV): sequencing the most valuable type-strain genomes for metagenomic binning, comparative biology and taxonomic classification.</title>
        <authorList>
            <person name="Goeker M."/>
        </authorList>
    </citation>
    <scope>NUCLEOTIDE SEQUENCE [LARGE SCALE GENOMIC DNA]</scope>
    <source>
        <strain evidence="5 6">DSM 23711</strain>
    </source>
</reference>
<keyword evidence="6" id="KW-1185">Reference proteome</keyword>
<keyword evidence="5" id="KW-0282">Flagellum</keyword>
<comment type="subcellular location">
    <subcellularLocation>
        <location evidence="4">Cytoplasm</location>
    </subcellularLocation>
</comment>
<keyword evidence="5" id="KW-0966">Cell projection</keyword>
<dbReference type="EMBL" id="JAFBDR010000003">
    <property type="protein sequence ID" value="MBM7570243.1"/>
    <property type="molecule type" value="Genomic_DNA"/>
</dbReference>
<evidence type="ECO:0000256" key="4">
    <source>
        <dbReference type="HAMAP-Rule" id="MF_01185"/>
    </source>
</evidence>
<dbReference type="Pfam" id="PF02623">
    <property type="entry name" value="FliW"/>
    <property type="match status" value="1"/>
</dbReference>
<dbReference type="Gene3D" id="2.30.290.10">
    <property type="entry name" value="BH3618-like"/>
    <property type="match status" value="1"/>
</dbReference>
<dbReference type="SUPFAM" id="SSF141457">
    <property type="entry name" value="BH3618-like"/>
    <property type="match status" value="1"/>
</dbReference>
<evidence type="ECO:0000313" key="5">
    <source>
        <dbReference type="EMBL" id="MBM7570243.1"/>
    </source>
</evidence>
<comment type="caution">
    <text evidence="5">The sequence shown here is derived from an EMBL/GenBank/DDBJ whole genome shotgun (WGS) entry which is preliminary data.</text>
</comment>
<dbReference type="RefSeq" id="WP_204497682.1">
    <property type="nucleotide sequence ID" value="NZ_JAFBDR010000003.1"/>
</dbReference>
<gene>
    <name evidence="4" type="primary">fliW</name>
    <name evidence="5" type="ORF">JOC48_000721</name>
</gene>
<organism evidence="5 6">
    <name type="scientific">Aquibacillus albus</name>
    <dbReference type="NCBI Taxonomy" id="1168171"/>
    <lineage>
        <taxon>Bacteria</taxon>
        <taxon>Bacillati</taxon>
        <taxon>Bacillota</taxon>
        <taxon>Bacilli</taxon>
        <taxon>Bacillales</taxon>
        <taxon>Bacillaceae</taxon>
        <taxon>Aquibacillus</taxon>
    </lineage>
</organism>
<dbReference type="InterPro" id="IPR003775">
    <property type="entry name" value="Flagellar_assembly_factor_FliW"/>
</dbReference>
<evidence type="ECO:0000313" key="6">
    <source>
        <dbReference type="Proteomes" id="UP001296943"/>
    </source>
</evidence>
<keyword evidence="3 4" id="KW-0810">Translation regulation</keyword>
<evidence type="ECO:0000256" key="3">
    <source>
        <dbReference type="ARBA" id="ARBA00022845"/>
    </source>
</evidence>
<keyword evidence="1 4" id="KW-0963">Cytoplasm</keyword>
<keyword evidence="4" id="KW-0143">Chaperone</keyword>
<keyword evidence="5" id="KW-0969">Cilium</keyword>